<evidence type="ECO:0000313" key="1">
    <source>
        <dbReference type="EMBL" id="KAH7940477.1"/>
    </source>
</evidence>
<reference evidence="1" key="1">
    <citation type="submission" date="2020-05" db="EMBL/GenBank/DDBJ databases">
        <title>Large-scale comparative analyses of tick genomes elucidate their genetic diversity and vector capacities.</title>
        <authorList>
            <person name="Jia N."/>
            <person name="Wang J."/>
            <person name="Shi W."/>
            <person name="Du L."/>
            <person name="Sun Y."/>
            <person name="Zhan W."/>
            <person name="Jiang J."/>
            <person name="Wang Q."/>
            <person name="Zhang B."/>
            <person name="Ji P."/>
            <person name="Sakyi L.B."/>
            <person name="Cui X."/>
            <person name="Yuan T."/>
            <person name="Jiang B."/>
            <person name="Yang W."/>
            <person name="Lam T.T.-Y."/>
            <person name="Chang Q."/>
            <person name="Ding S."/>
            <person name="Wang X."/>
            <person name="Zhu J."/>
            <person name="Ruan X."/>
            <person name="Zhao L."/>
            <person name="Wei J."/>
            <person name="Que T."/>
            <person name="Du C."/>
            <person name="Cheng J."/>
            <person name="Dai P."/>
            <person name="Han X."/>
            <person name="Huang E."/>
            <person name="Gao Y."/>
            <person name="Liu J."/>
            <person name="Shao H."/>
            <person name="Ye R."/>
            <person name="Li L."/>
            <person name="Wei W."/>
            <person name="Wang X."/>
            <person name="Wang C."/>
            <person name="Yang T."/>
            <person name="Huo Q."/>
            <person name="Li W."/>
            <person name="Guo W."/>
            <person name="Chen H."/>
            <person name="Zhou L."/>
            <person name="Ni X."/>
            <person name="Tian J."/>
            <person name="Zhou Y."/>
            <person name="Sheng Y."/>
            <person name="Liu T."/>
            <person name="Pan Y."/>
            <person name="Xia L."/>
            <person name="Li J."/>
            <person name="Zhao F."/>
            <person name="Cao W."/>
        </authorList>
    </citation>
    <scope>NUCLEOTIDE SEQUENCE</scope>
    <source>
        <strain evidence="1">Dsil-2018</strain>
    </source>
</reference>
<accession>A0ACB8CCQ6</accession>
<proteinExistence type="predicted"/>
<keyword evidence="2" id="KW-1185">Reference proteome</keyword>
<sequence length="578" mass="65642">MDTIGINDPEAFLSLTSKDAELSVISCKGYWDATDATWIRMVPQGSTVWLARDTGLYRLLENNQAKGKETILLVPSLAQSRIKECARLIAMGDISAYRTIWVLQKKDGGAKDLATYYLGLAGNLLCKAGMLCAMEDNGTSGFTASSGPFWILARNCNRVRGQALQQRGALLKDTSVNVACMNFNREPPTHSCDVYPLKRLISLLRRLNVTVREKVFSDEKSYGYEIVRSSLDIAMTPVPAHERLMLWFDFPAVVNYVHITFYSRKEKGKVTSFYAILKKSRVAFAFLVGSFLVCAVTLLLMDVIEYQSSFLDHAYDSAMVLLAPVFVTSTAMPVWRLWKRSRNLTLSFWFFAIFPLSTYMRSHLISTLSIREVPDPLDTIDELEEALDKGSLFPCLVDGSSVHYEYNINASPNSLAQKISLAFHKNKQRKNLVDKHPEACFKCALRPSHVCIINEVQWFLARQASRDLVESRDKLRPIFITTLTRKTFPLKAPYRQFLLRVHETGLLHVTNVFSDDIRLLDGSADETNQLLELTGFFKFFLLSLIFTVGTLTVEIILHRILQFQSRRYLRSCGHVFPR</sequence>
<dbReference type="Proteomes" id="UP000821865">
    <property type="component" value="Chromosome 7"/>
</dbReference>
<gene>
    <name evidence="1" type="ORF">HPB49_000475</name>
</gene>
<comment type="caution">
    <text evidence="1">The sequence shown here is derived from an EMBL/GenBank/DDBJ whole genome shotgun (WGS) entry which is preliminary data.</text>
</comment>
<evidence type="ECO:0000313" key="2">
    <source>
        <dbReference type="Proteomes" id="UP000821865"/>
    </source>
</evidence>
<name>A0ACB8CCQ6_DERSI</name>
<dbReference type="EMBL" id="CM023476">
    <property type="protein sequence ID" value="KAH7940477.1"/>
    <property type="molecule type" value="Genomic_DNA"/>
</dbReference>
<organism evidence="1 2">
    <name type="scientific">Dermacentor silvarum</name>
    <name type="common">Tick</name>
    <dbReference type="NCBI Taxonomy" id="543639"/>
    <lineage>
        <taxon>Eukaryota</taxon>
        <taxon>Metazoa</taxon>
        <taxon>Ecdysozoa</taxon>
        <taxon>Arthropoda</taxon>
        <taxon>Chelicerata</taxon>
        <taxon>Arachnida</taxon>
        <taxon>Acari</taxon>
        <taxon>Parasitiformes</taxon>
        <taxon>Ixodida</taxon>
        <taxon>Ixodoidea</taxon>
        <taxon>Ixodidae</taxon>
        <taxon>Rhipicephalinae</taxon>
        <taxon>Dermacentor</taxon>
    </lineage>
</organism>
<protein>
    <submittedName>
        <fullName evidence="1">Uncharacterized protein</fullName>
    </submittedName>
</protein>